<feature type="domain" description="EF-hand" evidence="8">
    <location>
        <begin position="603"/>
        <end position="638"/>
    </location>
</feature>
<evidence type="ECO:0000256" key="1">
    <source>
        <dbReference type="ARBA" id="ARBA00004141"/>
    </source>
</evidence>
<keyword evidence="9" id="KW-0407">Ion channel</keyword>
<protein>
    <submittedName>
        <fullName evidence="9">Sodium channel protein para</fullName>
    </submittedName>
</protein>
<comment type="subcellular location">
    <subcellularLocation>
        <location evidence="1">Membrane</location>
        <topology evidence="1">Multi-pass membrane protein</topology>
    </subcellularLocation>
</comment>
<name>A0A1Q9D774_SYMMI</name>
<gene>
    <name evidence="9" type="primary">para</name>
    <name evidence="9" type="ORF">AK812_SmicGene27294</name>
</gene>
<feature type="transmembrane region" description="Helical" evidence="7">
    <location>
        <begin position="483"/>
        <end position="506"/>
    </location>
</feature>
<dbReference type="GO" id="GO:0001518">
    <property type="term" value="C:voltage-gated sodium channel complex"/>
    <property type="evidence" value="ECO:0007669"/>
    <property type="project" value="TreeGrafter"/>
</dbReference>
<feature type="compositionally biased region" description="Acidic residues" evidence="6">
    <location>
        <begin position="911"/>
        <end position="923"/>
    </location>
</feature>
<feature type="region of interest" description="Disordered" evidence="6">
    <location>
        <begin position="1121"/>
        <end position="1165"/>
    </location>
</feature>
<dbReference type="GO" id="GO:0005248">
    <property type="term" value="F:voltage-gated sodium channel activity"/>
    <property type="evidence" value="ECO:0007669"/>
    <property type="project" value="TreeGrafter"/>
</dbReference>
<keyword evidence="2 7" id="KW-0812">Transmembrane</keyword>
<dbReference type="InterPro" id="IPR043203">
    <property type="entry name" value="VGCC_Ca_Na"/>
</dbReference>
<keyword evidence="5 7" id="KW-0472">Membrane</keyword>
<keyword evidence="4 7" id="KW-1133">Transmembrane helix</keyword>
<accession>A0A1Q9D774</accession>
<evidence type="ECO:0000256" key="7">
    <source>
        <dbReference type="SAM" id="Phobius"/>
    </source>
</evidence>
<feature type="region of interest" description="Disordered" evidence="6">
    <location>
        <begin position="876"/>
        <end position="930"/>
    </location>
</feature>
<comment type="caution">
    <text evidence="9">The sequence shown here is derived from an EMBL/GenBank/DDBJ whole genome shotgun (WGS) entry which is preliminary data.</text>
</comment>
<feature type="domain" description="EF-hand" evidence="8">
    <location>
        <begin position="646"/>
        <end position="680"/>
    </location>
</feature>
<feature type="compositionally biased region" description="Polar residues" evidence="6">
    <location>
        <begin position="111"/>
        <end position="127"/>
    </location>
</feature>
<feature type="compositionally biased region" description="Basic and acidic residues" evidence="6">
    <location>
        <begin position="1"/>
        <end position="11"/>
    </location>
</feature>
<dbReference type="SUPFAM" id="SSF47473">
    <property type="entry name" value="EF-hand"/>
    <property type="match status" value="1"/>
</dbReference>
<dbReference type="Proteomes" id="UP000186817">
    <property type="component" value="Unassembled WGS sequence"/>
</dbReference>
<evidence type="ECO:0000256" key="2">
    <source>
        <dbReference type="ARBA" id="ARBA00022692"/>
    </source>
</evidence>
<keyword evidence="9" id="KW-0813">Transport</keyword>
<feature type="region of interest" description="Disordered" evidence="6">
    <location>
        <begin position="1"/>
        <end position="180"/>
    </location>
</feature>
<feature type="region of interest" description="Disordered" evidence="6">
    <location>
        <begin position="1197"/>
        <end position="1242"/>
    </location>
</feature>
<evidence type="ECO:0000259" key="8">
    <source>
        <dbReference type="PROSITE" id="PS50222"/>
    </source>
</evidence>
<dbReference type="OrthoDB" id="434837at2759"/>
<dbReference type="Gene3D" id="1.10.287.70">
    <property type="match status" value="1"/>
</dbReference>
<feature type="compositionally biased region" description="Low complexity" evidence="6">
    <location>
        <begin position="895"/>
        <end position="904"/>
    </location>
</feature>
<dbReference type="SUPFAM" id="SSF81324">
    <property type="entry name" value="Voltage-gated potassium channels"/>
    <property type="match status" value="1"/>
</dbReference>
<dbReference type="InterPro" id="IPR005821">
    <property type="entry name" value="Ion_trans_dom"/>
</dbReference>
<feature type="compositionally biased region" description="Low complexity" evidence="6">
    <location>
        <begin position="876"/>
        <end position="887"/>
    </location>
</feature>
<dbReference type="PANTHER" id="PTHR10037:SF62">
    <property type="entry name" value="SODIUM CHANNEL PROTEIN 60E"/>
    <property type="match status" value="1"/>
</dbReference>
<proteinExistence type="predicted"/>
<feature type="compositionally biased region" description="Basic and acidic residues" evidence="6">
    <location>
        <begin position="42"/>
        <end position="56"/>
    </location>
</feature>
<dbReference type="Gene3D" id="1.20.120.350">
    <property type="entry name" value="Voltage-gated potassium channels. Chain C"/>
    <property type="match status" value="1"/>
</dbReference>
<keyword evidence="3" id="KW-0106">Calcium</keyword>
<feature type="transmembrane region" description="Helical" evidence="7">
    <location>
        <begin position="414"/>
        <end position="433"/>
    </location>
</feature>
<dbReference type="InterPro" id="IPR002048">
    <property type="entry name" value="EF_hand_dom"/>
</dbReference>
<evidence type="ECO:0000313" key="9">
    <source>
        <dbReference type="EMBL" id="OLP91059.1"/>
    </source>
</evidence>
<sequence>MPQQSKVERTILGEIAEDQEDKRKRREFRQKQQARAERKRLRQEEKLRIQKETKAKREARKRQREAQRILGHEAALPGRPHSASRTPGDEGSDLGDTAITVRSEDDMQPRLQRSGTTVSGMSYGTRTSDSSDNLGDSDDEASGRHGSRRMTPQLSRQASRNSLRGQQRATTGSMFDDAPKKLKSSITGAISGGLQKTGAKVIRTGTTVGLLLGVVPSKSSRDFLRRKVAKLLPKRIQIGRLRNSGSKETADDDDAASEDSETEQIKEVRRKFKEKQLRSSASLDGGANDNILARAREAVGIPESEEEYSCWLRMQSRTGILWCRMQIAVRKIHVADHPPHPSLKKFVESLRFEAAIGVLIVLNGIISGMDAMYKADEERAPFITWAENFFVVVFVLEYFLRLRASTWVFMFEPMNIFDTFVVWVTGVLVVWILEPSGITFDPLRRLAALRVLRLGRLARAVRTKPMFHELWMLVSGVLECLPLLFWSMVIIAIVHFMFAVAVMEIITKAEVFKGNDTVWFYFPTLAYSMFTLFQFMTFDSWAGPAREIIAVMPEAAALILFFLGVAGIVLFNLMTAIVVKNAFDAAEADEEAKAQQQVQNQATMAADLREMFVALDEDGSGTLSREEFTDVLDDVMFIRHMKKLDIDLEELPDIFDILDDGDGNITTEEFCMGLTRLQGVAMSRDMLRCTSRNMQLNALFAQVSECMGVKVDNTLGKMEMNMEATHENLVELQQMTAEVLRKLEEAGLHRAVRSTTEGLEELPPPTLEEIAKQEEEAARQADLAKFGRATKVVKQSSQPRATESFPRIPATWVLTRKQDLEQRKQAMRAQQWEDVAAETVKEVQELPGVLHEFQETWSGLDVQVPQQTREDRIAQTIKTSSSKSQSESTDELKLPAKLPSALAPRSTPQQEEADGQEAAEEADAGEKVTKDVNKMNIKELKEVADSLGLEHEGLKKVQLLPLVIAKQEELANLGKVDSPRRFTKVDRGYTQGTSDCEKRALVSNVHVDMSKASADGRLHDPKTRIRFTAQNPKRPGSDSWKRYEAYKKAETVAEALSLGCKKGDLVHDQSKGYLIIAQDPAKQLRPTTAGSAPAKSSNLLDRLVAKKPTVDEVARSVLPPREISCSSDSGASDLRQPASPMRKRPAEALLSPRKKPKTEVGEVGEVEAESPVTMNYQDIVTQVAKSVQIFKKAVDCPDEDVASTVPDESEEQDLQLTDRRQQPHQAQQRAEGGEEDGAASAAGALNQALANEVQVRTRTLWTS</sequence>
<feature type="compositionally biased region" description="Polar residues" evidence="6">
    <location>
        <begin position="150"/>
        <end position="173"/>
    </location>
</feature>
<feature type="transmembrane region" description="Helical" evidence="7">
    <location>
        <begin position="518"/>
        <end position="536"/>
    </location>
</feature>
<feature type="transmembrane region" description="Helical" evidence="7">
    <location>
        <begin position="385"/>
        <end position="402"/>
    </location>
</feature>
<dbReference type="Gene3D" id="1.10.238.10">
    <property type="entry name" value="EF-hand"/>
    <property type="match status" value="1"/>
</dbReference>
<dbReference type="InterPro" id="IPR027359">
    <property type="entry name" value="Volt_channel_dom_sf"/>
</dbReference>
<dbReference type="SMART" id="SM00054">
    <property type="entry name" value="EFh"/>
    <property type="match status" value="2"/>
</dbReference>
<keyword evidence="10" id="KW-1185">Reference proteome</keyword>
<evidence type="ECO:0000256" key="6">
    <source>
        <dbReference type="SAM" id="MobiDB-lite"/>
    </source>
</evidence>
<feature type="compositionally biased region" description="Acidic residues" evidence="6">
    <location>
        <begin position="1197"/>
        <end position="1213"/>
    </location>
</feature>
<keyword evidence="9" id="KW-0406">Ion transport</keyword>
<feature type="transmembrane region" description="Helical" evidence="7">
    <location>
        <begin position="354"/>
        <end position="373"/>
    </location>
</feature>
<feature type="transmembrane region" description="Helical" evidence="7">
    <location>
        <begin position="556"/>
        <end position="579"/>
    </location>
</feature>
<dbReference type="AlphaFoldDB" id="A0A1Q9D774"/>
<dbReference type="PANTHER" id="PTHR10037">
    <property type="entry name" value="VOLTAGE-GATED CATION CHANNEL CALCIUM AND SODIUM"/>
    <property type="match status" value="1"/>
</dbReference>
<feature type="compositionally biased region" description="Acidic residues" evidence="6">
    <location>
        <begin position="250"/>
        <end position="262"/>
    </location>
</feature>
<feature type="region of interest" description="Disordered" evidence="6">
    <location>
        <begin position="242"/>
        <end position="265"/>
    </location>
</feature>
<dbReference type="InterPro" id="IPR011992">
    <property type="entry name" value="EF-hand-dom_pair"/>
</dbReference>
<reference evidence="9 10" key="1">
    <citation type="submission" date="2016-02" db="EMBL/GenBank/DDBJ databases">
        <title>Genome analysis of coral dinoflagellate symbionts highlights evolutionary adaptations to a symbiotic lifestyle.</title>
        <authorList>
            <person name="Aranda M."/>
            <person name="Li Y."/>
            <person name="Liew Y.J."/>
            <person name="Baumgarten S."/>
            <person name="Simakov O."/>
            <person name="Wilson M."/>
            <person name="Piel J."/>
            <person name="Ashoor H."/>
            <person name="Bougouffa S."/>
            <person name="Bajic V.B."/>
            <person name="Ryu T."/>
            <person name="Ravasi T."/>
            <person name="Bayer T."/>
            <person name="Micklem G."/>
            <person name="Kim H."/>
            <person name="Bhak J."/>
            <person name="Lajeunesse T.C."/>
            <person name="Voolstra C.R."/>
        </authorList>
    </citation>
    <scope>NUCLEOTIDE SEQUENCE [LARGE SCALE GENOMIC DNA]</scope>
    <source>
        <strain evidence="9 10">CCMP2467</strain>
    </source>
</reference>
<evidence type="ECO:0000256" key="5">
    <source>
        <dbReference type="ARBA" id="ARBA00023136"/>
    </source>
</evidence>
<dbReference type="CDD" id="cd00051">
    <property type="entry name" value="EFh"/>
    <property type="match status" value="1"/>
</dbReference>
<dbReference type="GO" id="GO:0005509">
    <property type="term" value="F:calcium ion binding"/>
    <property type="evidence" value="ECO:0007669"/>
    <property type="project" value="InterPro"/>
</dbReference>
<evidence type="ECO:0000256" key="3">
    <source>
        <dbReference type="ARBA" id="ARBA00022837"/>
    </source>
</evidence>
<dbReference type="PROSITE" id="PS00018">
    <property type="entry name" value="EF_HAND_1"/>
    <property type="match status" value="1"/>
</dbReference>
<dbReference type="InterPro" id="IPR018247">
    <property type="entry name" value="EF_Hand_1_Ca_BS"/>
</dbReference>
<organism evidence="9 10">
    <name type="scientific">Symbiodinium microadriaticum</name>
    <name type="common">Dinoflagellate</name>
    <name type="synonym">Zooxanthella microadriatica</name>
    <dbReference type="NCBI Taxonomy" id="2951"/>
    <lineage>
        <taxon>Eukaryota</taxon>
        <taxon>Sar</taxon>
        <taxon>Alveolata</taxon>
        <taxon>Dinophyceae</taxon>
        <taxon>Suessiales</taxon>
        <taxon>Symbiodiniaceae</taxon>
        <taxon>Symbiodinium</taxon>
    </lineage>
</organism>
<dbReference type="PROSITE" id="PS50222">
    <property type="entry name" value="EF_HAND_2"/>
    <property type="match status" value="2"/>
</dbReference>
<evidence type="ECO:0000313" key="10">
    <source>
        <dbReference type="Proteomes" id="UP000186817"/>
    </source>
</evidence>
<dbReference type="Pfam" id="PF00520">
    <property type="entry name" value="Ion_trans"/>
    <property type="match status" value="1"/>
</dbReference>
<evidence type="ECO:0000256" key="4">
    <source>
        <dbReference type="ARBA" id="ARBA00022989"/>
    </source>
</evidence>
<dbReference type="EMBL" id="LSRX01000681">
    <property type="protein sequence ID" value="OLP91059.1"/>
    <property type="molecule type" value="Genomic_DNA"/>
</dbReference>